<dbReference type="AlphaFoldDB" id="A0AAV4S2H4"/>
<protein>
    <submittedName>
        <fullName evidence="1">Uncharacterized protein</fullName>
    </submittedName>
</protein>
<keyword evidence="2" id="KW-1185">Reference proteome</keyword>
<gene>
    <name evidence="1" type="ORF">CEXT_409511</name>
</gene>
<name>A0AAV4S2H4_CAEEX</name>
<accession>A0AAV4S2H4</accession>
<evidence type="ECO:0000313" key="1">
    <source>
        <dbReference type="EMBL" id="GIY28363.1"/>
    </source>
</evidence>
<comment type="caution">
    <text evidence="1">The sequence shown here is derived from an EMBL/GenBank/DDBJ whole genome shotgun (WGS) entry which is preliminary data.</text>
</comment>
<sequence>MVESSPAWRREFQLQNLRSLFLSHATPLHLRCLLSERGRNVTRLKMKNEGNCRGKRAKSGYQEKNGKRSKFHATEGCSGLLTILVEKLQKEACYRL</sequence>
<dbReference type="Proteomes" id="UP001054945">
    <property type="component" value="Unassembled WGS sequence"/>
</dbReference>
<dbReference type="EMBL" id="BPLR01008938">
    <property type="protein sequence ID" value="GIY28363.1"/>
    <property type="molecule type" value="Genomic_DNA"/>
</dbReference>
<evidence type="ECO:0000313" key="2">
    <source>
        <dbReference type="Proteomes" id="UP001054945"/>
    </source>
</evidence>
<proteinExistence type="predicted"/>
<organism evidence="1 2">
    <name type="scientific">Caerostris extrusa</name>
    <name type="common">Bark spider</name>
    <name type="synonym">Caerostris bankana</name>
    <dbReference type="NCBI Taxonomy" id="172846"/>
    <lineage>
        <taxon>Eukaryota</taxon>
        <taxon>Metazoa</taxon>
        <taxon>Ecdysozoa</taxon>
        <taxon>Arthropoda</taxon>
        <taxon>Chelicerata</taxon>
        <taxon>Arachnida</taxon>
        <taxon>Araneae</taxon>
        <taxon>Araneomorphae</taxon>
        <taxon>Entelegynae</taxon>
        <taxon>Araneoidea</taxon>
        <taxon>Araneidae</taxon>
        <taxon>Caerostris</taxon>
    </lineage>
</organism>
<reference evidence="1 2" key="1">
    <citation type="submission" date="2021-06" db="EMBL/GenBank/DDBJ databases">
        <title>Caerostris extrusa draft genome.</title>
        <authorList>
            <person name="Kono N."/>
            <person name="Arakawa K."/>
        </authorList>
    </citation>
    <scope>NUCLEOTIDE SEQUENCE [LARGE SCALE GENOMIC DNA]</scope>
</reference>